<dbReference type="AlphaFoldDB" id="M0BEV8"/>
<dbReference type="OrthoDB" id="375571at2157"/>
<dbReference type="SUPFAM" id="SSF55961">
    <property type="entry name" value="Bet v1-like"/>
    <property type="match status" value="1"/>
</dbReference>
<evidence type="ECO:0000313" key="2">
    <source>
        <dbReference type="EMBL" id="ELZ09426.1"/>
    </source>
</evidence>
<protein>
    <submittedName>
        <fullName evidence="2">Uncharacterized protein</fullName>
    </submittedName>
</protein>
<comment type="caution">
    <text evidence="2">The sequence shown here is derived from an EMBL/GenBank/DDBJ whole genome shotgun (WGS) entry which is preliminary data.</text>
</comment>
<dbReference type="STRING" id="1227490.C479_11420"/>
<keyword evidence="3" id="KW-1185">Reference proteome</keyword>
<organism evidence="2 3">
    <name type="scientific">Halovivax asiaticus JCM 14624</name>
    <dbReference type="NCBI Taxonomy" id="1227490"/>
    <lineage>
        <taxon>Archaea</taxon>
        <taxon>Methanobacteriati</taxon>
        <taxon>Methanobacteriota</taxon>
        <taxon>Stenosarchaea group</taxon>
        <taxon>Halobacteria</taxon>
        <taxon>Halobacteriales</taxon>
        <taxon>Natrialbaceae</taxon>
        <taxon>Halovivax</taxon>
    </lineage>
</organism>
<reference evidence="2 3" key="1">
    <citation type="journal article" date="2014" name="PLoS Genet.">
        <title>Phylogenetically driven sequencing of extremely halophilic archaea reveals strategies for static and dynamic osmo-response.</title>
        <authorList>
            <person name="Becker E.A."/>
            <person name="Seitzer P.M."/>
            <person name="Tritt A."/>
            <person name="Larsen D."/>
            <person name="Krusor M."/>
            <person name="Yao A.I."/>
            <person name="Wu D."/>
            <person name="Madern D."/>
            <person name="Eisen J.A."/>
            <person name="Darling A.E."/>
            <person name="Facciotti M.T."/>
        </authorList>
    </citation>
    <scope>NUCLEOTIDE SEQUENCE [LARGE SCALE GENOMIC DNA]</scope>
    <source>
        <strain evidence="2 3">JCM 14624</strain>
    </source>
</reference>
<name>M0BEV8_9EURY</name>
<proteinExistence type="predicted"/>
<dbReference type="Proteomes" id="UP000011560">
    <property type="component" value="Unassembled WGS sequence"/>
</dbReference>
<gene>
    <name evidence="2" type="ORF">C479_11420</name>
</gene>
<dbReference type="RefSeq" id="WP_007702467.1">
    <property type="nucleotide sequence ID" value="NZ_AOIQ01000017.1"/>
</dbReference>
<evidence type="ECO:0000313" key="3">
    <source>
        <dbReference type="Proteomes" id="UP000011560"/>
    </source>
</evidence>
<sequence length="213" mass="23015">MTGDVETESATATADAMRSFNRFLYGYLALLIIAFLGLLRLFGYPIAIAVALAGHLLIHAPLFTLTGNMRARTDESVAAVRDELSSVENPLTSLWLTDAAQIETDADAGAIHFRRNGPLGLTSKQYRLVATEQPDETIVLTISRDGRSIVTARASVESAEAGTWVALTAERTAVHALSLVMMTLLGSTIDRLYAAHGYDIVDDSHSIGLRVPW</sequence>
<evidence type="ECO:0000256" key="1">
    <source>
        <dbReference type="SAM" id="Phobius"/>
    </source>
</evidence>
<keyword evidence="1" id="KW-0472">Membrane</keyword>
<keyword evidence="1" id="KW-0812">Transmembrane</keyword>
<dbReference type="EMBL" id="AOIQ01000017">
    <property type="protein sequence ID" value="ELZ09426.1"/>
    <property type="molecule type" value="Genomic_DNA"/>
</dbReference>
<feature type="transmembrane region" description="Helical" evidence="1">
    <location>
        <begin position="46"/>
        <end position="65"/>
    </location>
</feature>
<keyword evidence="1" id="KW-1133">Transmembrane helix</keyword>
<accession>M0BEV8</accession>
<feature type="transmembrane region" description="Helical" evidence="1">
    <location>
        <begin position="23"/>
        <end position="40"/>
    </location>
</feature>